<accession>A0A162DE96</accession>
<sequence>MDPFVIIVLGIIVPSLFLGGYAVKKDYDHKERLLEVKELELELEMKKLEQNEALELEHQKTLKLTDAGNSLDAREEKTDF</sequence>
<evidence type="ECO:0000256" key="1">
    <source>
        <dbReference type="SAM" id="Phobius"/>
    </source>
</evidence>
<keyword evidence="1" id="KW-1133">Transmembrane helix</keyword>
<evidence type="ECO:0000313" key="3">
    <source>
        <dbReference type="Proteomes" id="UP000075806"/>
    </source>
</evidence>
<keyword evidence="1" id="KW-0812">Transmembrane</keyword>
<keyword evidence="3" id="KW-1185">Reference proteome</keyword>
<keyword evidence="1" id="KW-0472">Membrane</keyword>
<dbReference type="AlphaFoldDB" id="A0A162DE96"/>
<reference evidence="2" key="1">
    <citation type="submission" date="2016-02" db="EMBL/GenBank/DDBJ databases">
        <title>Genome sequence of Bacillus trypoxylicola KCTC 13244(T).</title>
        <authorList>
            <person name="Jeong H."/>
            <person name="Park S.-H."/>
            <person name="Choi S.-K."/>
        </authorList>
    </citation>
    <scope>NUCLEOTIDE SEQUENCE [LARGE SCALE GENOMIC DNA]</scope>
    <source>
        <strain evidence="2">KCTC 13244</strain>
    </source>
</reference>
<dbReference type="Proteomes" id="UP000075806">
    <property type="component" value="Unassembled WGS sequence"/>
</dbReference>
<comment type="caution">
    <text evidence="2">The sequence shown here is derived from an EMBL/GenBank/DDBJ whole genome shotgun (WGS) entry which is preliminary data.</text>
</comment>
<protein>
    <submittedName>
        <fullName evidence="2">Uncharacterized protein</fullName>
    </submittedName>
</protein>
<dbReference type="EMBL" id="LTAO01000023">
    <property type="protein sequence ID" value="KYG29355.1"/>
    <property type="molecule type" value="Genomic_DNA"/>
</dbReference>
<organism evidence="2 3">
    <name type="scientific">Alkalihalobacillus trypoxylicola</name>
    <dbReference type="NCBI Taxonomy" id="519424"/>
    <lineage>
        <taxon>Bacteria</taxon>
        <taxon>Bacillati</taxon>
        <taxon>Bacillota</taxon>
        <taxon>Bacilli</taxon>
        <taxon>Bacillales</taxon>
        <taxon>Bacillaceae</taxon>
        <taxon>Alkalihalobacillus</taxon>
    </lineage>
</organism>
<feature type="transmembrane region" description="Helical" evidence="1">
    <location>
        <begin position="6"/>
        <end position="23"/>
    </location>
</feature>
<proteinExistence type="predicted"/>
<evidence type="ECO:0000313" key="2">
    <source>
        <dbReference type="EMBL" id="KYG29355.1"/>
    </source>
</evidence>
<dbReference type="RefSeq" id="WP_045481502.1">
    <property type="nucleotide sequence ID" value="NZ_LTAO01000023.1"/>
</dbReference>
<gene>
    <name evidence="2" type="ORF">AZF04_07465</name>
</gene>
<name>A0A162DE96_9BACI</name>